<dbReference type="EMBL" id="JADGJD010002412">
    <property type="protein sequence ID" value="KAJ3032697.1"/>
    <property type="molecule type" value="Genomic_DNA"/>
</dbReference>
<evidence type="ECO:0000259" key="4">
    <source>
        <dbReference type="Pfam" id="PF14772"/>
    </source>
</evidence>
<evidence type="ECO:0000313" key="6">
    <source>
        <dbReference type="Proteomes" id="UP001212841"/>
    </source>
</evidence>
<feature type="compositionally biased region" description="Basic and acidic residues" evidence="3">
    <location>
        <begin position="85"/>
        <end position="112"/>
    </location>
</feature>
<dbReference type="GO" id="GO:0005858">
    <property type="term" value="C:axonemal dynein complex"/>
    <property type="evidence" value="ECO:0007669"/>
    <property type="project" value="InterPro"/>
</dbReference>
<dbReference type="Pfam" id="PF14772">
    <property type="entry name" value="NYD-SP28"/>
    <property type="match status" value="1"/>
</dbReference>
<dbReference type="InterPro" id="IPR039505">
    <property type="entry name" value="DRC1/2_N"/>
</dbReference>
<dbReference type="GO" id="GO:0060285">
    <property type="term" value="P:cilium-dependent cell motility"/>
    <property type="evidence" value="ECO:0007669"/>
    <property type="project" value="TreeGrafter"/>
</dbReference>
<accession>A0AAD5S250</accession>
<evidence type="ECO:0000256" key="3">
    <source>
        <dbReference type="SAM" id="MobiDB-lite"/>
    </source>
</evidence>
<dbReference type="InterPro" id="IPR039750">
    <property type="entry name" value="DRC1/DRC2"/>
</dbReference>
<feature type="region of interest" description="Disordered" evidence="3">
    <location>
        <begin position="490"/>
        <end position="534"/>
    </location>
</feature>
<keyword evidence="1 2" id="KW-0175">Coiled coil</keyword>
<feature type="compositionally biased region" description="Basic and acidic residues" evidence="3">
    <location>
        <begin position="518"/>
        <end position="530"/>
    </location>
</feature>
<feature type="domain" description="Dynein regulatory complex protein 1/2 N-terminal" evidence="4">
    <location>
        <begin position="144"/>
        <end position="247"/>
    </location>
</feature>
<feature type="coiled-coil region" evidence="2">
    <location>
        <begin position="226"/>
        <end position="260"/>
    </location>
</feature>
<dbReference type="PANTHER" id="PTHR21625">
    <property type="entry name" value="NYD-SP28 PROTEIN"/>
    <property type="match status" value="1"/>
</dbReference>
<feature type="region of interest" description="Disordered" evidence="3">
    <location>
        <begin position="85"/>
        <end position="132"/>
    </location>
</feature>
<evidence type="ECO:0000256" key="2">
    <source>
        <dbReference type="SAM" id="Coils"/>
    </source>
</evidence>
<evidence type="ECO:0000313" key="5">
    <source>
        <dbReference type="EMBL" id="KAJ3032697.1"/>
    </source>
</evidence>
<dbReference type="GO" id="GO:0070286">
    <property type="term" value="P:axonemal dynein complex assembly"/>
    <property type="evidence" value="ECO:0007669"/>
    <property type="project" value="InterPro"/>
</dbReference>
<keyword evidence="6" id="KW-1185">Reference proteome</keyword>
<comment type="caution">
    <text evidence="5">The sequence shown here is derived from an EMBL/GenBank/DDBJ whole genome shotgun (WGS) entry which is preliminary data.</text>
</comment>
<dbReference type="PANTHER" id="PTHR21625:SF1">
    <property type="entry name" value="DYNEIN REGULATORY COMPLEX PROTEIN 1"/>
    <property type="match status" value="1"/>
</dbReference>
<name>A0AAD5S250_9FUNG</name>
<reference evidence="5" key="1">
    <citation type="submission" date="2020-05" db="EMBL/GenBank/DDBJ databases">
        <title>Phylogenomic resolution of chytrid fungi.</title>
        <authorList>
            <person name="Stajich J.E."/>
            <person name="Amses K."/>
            <person name="Simmons R."/>
            <person name="Seto K."/>
            <person name="Myers J."/>
            <person name="Bonds A."/>
            <person name="Quandt C.A."/>
            <person name="Barry K."/>
            <person name="Liu P."/>
            <person name="Grigoriev I."/>
            <person name="Longcore J.E."/>
            <person name="James T.Y."/>
        </authorList>
    </citation>
    <scope>NUCLEOTIDE SEQUENCE</scope>
    <source>
        <strain evidence="5">JEL0318</strain>
    </source>
</reference>
<dbReference type="Proteomes" id="UP001212841">
    <property type="component" value="Unassembled WGS sequence"/>
</dbReference>
<protein>
    <recommendedName>
        <fullName evidence="4">Dynein regulatory complex protein 1/2 N-terminal domain-containing protein</fullName>
    </recommendedName>
</protein>
<organism evidence="5 6">
    <name type="scientific">Rhizophlyctis rosea</name>
    <dbReference type="NCBI Taxonomy" id="64517"/>
    <lineage>
        <taxon>Eukaryota</taxon>
        <taxon>Fungi</taxon>
        <taxon>Fungi incertae sedis</taxon>
        <taxon>Chytridiomycota</taxon>
        <taxon>Chytridiomycota incertae sedis</taxon>
        <taxon>Chytridiomycetes</taxon>
        <taxon>Rhizophlyctidales</taxon>
        <taxon>Rhizophlyctidaceae</taxon>
        <taxon>Rhizophlyctis</taxon>
    </lineage>
</organism>
<gene>
    <name evidence="5" type="ORF">HK097_005148</name>
</gene>
<feature type="non-terminal residue" evidence="5">
    <location>
        <position position="1"/>
    </location>
</feature>
<dbReference type="AlphaFoldDB" id="A0AAD5S250"/>
<evidence type="ECO:0000256" key="1">
    <source>
        <dbReference type="ARBA" id="ARBA00023054"/>
    </source>
</evidence>
<feature type="compositionally biased region" description="Low complexity" evidence="3">
    <location>
        <begin position="20"/>
        <end position="65"/>
    </location>
</feature>
<feature type="coiled-coil region" evidence="2">
    <location>
        <begin position="303"/>
        <end position="362"/>
    </location>
</feature>
<sequence length="604" mass="68750">MAEEPQPSETPTEAPPEVSATPADDPAATEPTPPADDTSPAPTAPQTAIANGGSVSAPAAANGADASREARIAMRKARIEANRIARLRPEKTDELAARRAKKIEPEQKDAGKAKAQTTESRKRIDAAKQATTENVTNVPVTITYREYQRRTEEARRAENWDRKREEEAASSAVAAEGIEKGWDVPGLEAGAVSGKAVYELNELLSKQKQACDALSSTKNKLISEYVAELKSKDDEYVKELKRQAEEIDTLLERMEQQHRAFHTTLTEEIDAIEKSFVEERTELVDSTEGEIDQLFETRRANEARYMEERADRVEEHIKQLESLRVHDAEEYNLVKIKLETDVQVLEQQLQQMRATYQLNTEKLEYNYSVLKKREEENGTILGAQKRKITRLTDHLNTLKAKIAKQEKGFQQEYMSLTDDYKRITEQFKELQKKFRHFQLSDSKKYRDVWTLNEDLSRELMRKCIQADRIIHEQQLGVPYTQPPEDLFRSIDPSFFQSSSHHGGRKSTSPSASPDLTESDERDRKDAESGRRSSLAMRVREWKGDNKTMKRVLELLCSEASFLVEEKLQKLLAPLHRDEQSLMRLDSIFKALGVENVEDVEGLMG</sequence>
<feature type="region of interest" description="Disordered" evidence="3">
    <location>
        <begin position="1"/>
        <end position="67"/>
    </location>
</feature>
<dbReference type="GO" id="GO:0003352">
    <property type="term" value="P:regulation of cilium movement"/>
    <property type="evidence" value="ECO:0007669"/>
    <property type="project" value="TreeGrafter"/>
</dbReference>
<proteinExistence type="predicted"/>
<feature type="compositionally biased region" description="Polar residues" evidence="3">
    <location>
        <begin position="494"/>
        <end position="515"/>
    </location>
</feature>